<dbReference type="InterPro" id="IPR009612">
    <property type="entry name" value="IcmF-rel"/>
</dbReference>
<dbReference type="PANTHER" id="PTHR36153">
    <property type="entry name" value="INNER MEMBRANE PROTEIN-RELATED"/>
    <property type="match status" value="1"/>
</dbReference>
<evidence type="ECO:0000259" key="3">
    <source>
        <dbReference type="Pfam" id="PF06761"/>
    </source>
</evidence>
<gene>
    <name evidence="5" type="ORF">C667_16256</name>
</gene>
<organism evidence="5 6">
    <name type="scientific">Thauera phenylacetica B4P</name>
    <dbReference type="NCBI Taxonomy" id="1234382"/>
    <lineage>
        <taxon>Bacteria</taxon>
        <taxon>Pseudomonadati</taxon>
        <taxon>Pseudomonadota</taxon>
        <taxon>Betaproteobacteria</taxon>
        <taxon>Rhodocyclales</taxon>
        <taxon>Zoogloeaceae</taxon>
        <taxon>Thauera</taxon>
    </lineage>
</organism>
<keyword evidence="6" id="KW-1185">Reference proteome</keyword>
<keyword evidence="1" id="KW-0812">Transmembrane</keyword>
<protein>
    <submittedName>
        <fullName evidence="5">ImcF-like protein</fullName>
    </submittedName>
</protein>
<dbReference type="InterPro" id="IPR010623">
    <property type="entry name" value="IcmF_C"/>
</dbReference>
<feature type="domain" description="Type VI secretion system IcmF C-terminal" evidence="2">
    <location>
        <begin position="1078"/>
        <end position="1183"/>
    </location>
</feature>
<dbReference type="OrthoDB" id="9758229at2"/>
<feature type="domain" description="IcmF-related" evidence="3">
    <location>
        <begin position="522"/>
        <end position="831"/>
    </location>
</feature>
<dbReference type="CDD" id="cd00882">
    <property type="entry name" value="Ras_like_GTPase"/>
    <property type="match status" value="1"/>
</dbReference>
<dbReference type="Pfam" id="PF06744">
    <property type="entry name" value="IcmF_C"/>
    <property type="match status" value="1"/>
</dbReference>
<dbReference type="Pfam" id="PF14331">
    <property type="entry name" value="IcmF-related_N"/>
    <property type="match status" value="1"/>
</dbReference>
<evidence type="ECO:0000259" key="2">
    <source>
        <dbReference type="Pfam" id="PF06744"/>
    </source>
</evidence>
<keyword evidence="1" id="KW-1133">Transmembrane helix</keyword>
<dbReference type="Pfam" id="PF06761">
    <property type="entry name" value="IcmF-related"/>
    <property type="match status" value="1"/>
</dbReference>
<keyword evidence="1" id="KW-0472">Membrane</keyword>
<feature type="transmembrane region" description="Helical" evidence="1">
    <location>
        <begin position="46"/>
        <end position="64"/>
    </location>
</feature>
<dbReference type="PANTHER" id="PTHR36153:SF1">
    <property type="entry name" value="TYPE VI SECRETION SYSTEM COMPONENT TSSM1"/>
    <property type="match status" value="1"/>
</dbReference>
<accession>N6ZN87</accession>
<evidence type="ECO:0000259" key="4">
    <source>
        <dbReference type="Pfam" id="PF14331"/>
    </source>
</evidence>
<feature type="domain" description="Type VI secretion system component TssM1 N-terminal" evidence="4">
    <location>
        <begin position="212"/>
        <end position="466"/>
    </location>
</feature>
<dbReference type="SUPFAM" id="SSF52540">
    <property type="entry name" value="P-loop containing nucleoside triphosphate hydrolases"/>
    <property type="match status" value="1"/>
</dbReference>
<dbReference type="AlphaFoldDB" id="N6ZN87"/>
<dbReference type="Proteomes" id="UP000013047">
    <property type="component" value="Unassembled WGS sequence"/>
</dbReference>
<dbReference type="InterPro" id="IPR017731">
    <property type="entry name" value="TssM1-like"/>
</dbReference>
<comment type="caution">
    <text evidence="5">The sequence shown here is derived from an EMBL/GenBank/DDBJ whole genome shotgun (WGS) entry which is preliminary data.</text>
</comment>
<dbReference type="NCBIfam" id="TIGR03348">
    <property type="entry name" value="VI_IcmF"/>
    <property type="match status" value="1"/>
</dbReference>
<dbReference type="EMBL" id="AMXF01000149">
    <property type="protein sequence ID" value="ENO95987.1"/>
    <property type="molecule type" value="Genomic_DNA"/>
</dbReference>
<evidence type="ECO:0000313" key="6">
    <source>
        <dbReference type="Proteomes" id="UP000013047"/>
    </source>
</evidence>
<reference evidence="5 6" key="1">
    <citation type="submission" date="2012-09" db="EMBL/GenBank/DDBJ databases">
        <title>Draft Genome Sequences of 6 Strains from Genus Thauera.</title>
        <authorList>
            <person name="Liu B."/>
            <person name="Shapleigh J.P."/>
            <person name="Frostegard A.H."/>
        </authorList>
    </citation>
    <scope>NUCLEOTIDE SEQUENCE [LARGE SCALE GENOMIC DNA]</scope>
    <source>
        <strain evidence="5 6">B4P</strain>
    </source>
</reference>
<evidence type="ECO:0000256" key="1">
    <source>
        <dbReference type="SAM" id="Phobius"/>
    </source>
</evidence>
<feature type="transmembrane region" description="Helical" evidence="1">
    <location>
        <begin position="461"/>
        <end position="482"/>
    </location>
</feature>
<dbReference type="InterPro" id="IPR053156">
    <property type="entry name" value="T6SS_TssM-like"/>
</dbReference>
<name>N6ZN87_9RHOO</name>
<dbReference type="InterPro" id="IPR025743">
    <property type="entry name" value="TssM1_N"/>
</dbReference>
<evidence type="ECO:0000313" key="5">
    <source>
        <dbReference type="EMBL" id="ENO95987.1"/>
    </source>
</evidence>
<proteinExistence type="predicted"/>
<sequence>MKKLLGLLTHPLLLALIGLGAAAATIWHFGPLLAFAEVRPLETERARWICIGVLVALWLLRQLWKVFKAGRLNARLVDGLLAAKPAAPTAAAPSASEQEVAALDRRFEEAIGILRGVRLSAAGRRPGLRDLLSLSGRQYLYQLPWYVFIGAPGSGKTTALIHSGLQFPLAEKFGTASLKGVGGTRNCDWWFTDEAVLLDTAGRYTTQESDREVDSAAWQGFLRLLAQARPRRPINGVLLTLSVADLLQQDEGEREAHAAAIRARLQELHDSFQIRLPIYVLVTKADLLAGFTEFFDDLGKDERTQVWGVSLPLPDDPKIGALDGLGGELDLLEERLLARVPERMHAAGDPARAGRVFAFPQQFAVLRAPLVDLLERVFKSSRYDEAPLVRGVYFTSGTQEGSPIDRVLGTLARAIGLERKLLPPQAASGRSYFINRLLREVVFPEQGLAGRNQRLERRLNLLRWSAQGAAALLLIVAGITWIGSYQRNDAYLGEIAARIPEVRERLAALPPPGSTTDLLDLLPVLDAVRGISAGAQADAPTAGGYGMHQGGKLGAAADQAYRKLLEDALLPRLGLRIEQQLRGAGANNLEFAYEALKAYLMLNDASHFDADALESWIRFDWERSLPRTATQEQRTELATHLDRLFERGRVLNPLPHDENLVASVRNLLARYPLANRVYSRLRREGVGEDFPEFTVLRAAGPSAALVFARVSGQPLTAGVPGLFSHAGYHQAFKRESERVANQLADEEVWVLGHRDEGAIARLRDPGERARLIEDVRRLYLNDYAQTWEDFLADVKLVRPANLSQTMDVARLLSAVDSPLPPFLRAAARETTLVPGEADKSITDRAADRLAQETRRLSNLLGGDARGRPAQPAGDAIENLVDRRFESLRRFVTPPAPGQPAPIDGTLALLGELHVLLTATDTALRAKTALPPSDVPLRVKAQSPGMPEPLRSIVQNLAELSAQLAGGAIVANLEEAIEADIGSFCRRAIAGRYPFVRSSARDVTQDDFATLFAPGGKMDQFFQTHLANLVDTSTNPWSFRRVSDVNVGGPGSLVQFQRAQRIREVFFAAGGRTPGLKLEFKPLEMDASITQFILDVDGQLVRYGHGPQVPQPVMWPGPRGSTQVRVQVQPPGPSGLSGITTEGPWALFRLFDRLRMAPTPQAERFLVDFVIDDRRAQFEVTASSVQNPFRLREIEQFQCP</sequence>
<dbReference type="InterPro" id="IPR027417">
    <property type="entry name" value="P-loop_NTPase"/>
</dbReference>
<dbReference type="RefSeq" id="WP_004369258.1">
    <property type="nucleotide sequence ID" value="NZ_AMXF01000149.1"/>
</dbReference>